<dbReference type="InterPro" id="IPR022837">
    <property type="entry name" value="MsrQ-like"/>
</dbReference>
<feature type="transmembrane region" description="Helical" evidence="10">
    <location>
        <begin position="44"/>
        <end position="69"/>
    </location>
</feature>
<keyword evidence="3 10" id="KW-0349">Heme</keyword>
<feature type="transmembrane region" description="Helical" evidence="10">
    <location>
        <begin position="81"/>
        <end position="99"/>
    </location>
</feature>
<dbReference type="AlphaFoldDB" id="A0A0G4Q5F6"/>
<reference evidence="13" key="1">
    <citation type="submission" date="2015-06" db="EMBL/GenBank/DDBJ databases">
        <authorList>
            <person name="Urmite Genomes"/>
        </authorList>
    </citation>
    <scope>NUCLEOTIDE SEQUENCE [LARGE SCALE GENOMIC DNA]</scope>
    <source>
        <strain evidence="13">CSUR P1867</strain>
    </source>
</reference>
<keyword evidence="6 10" id="KW-0249">Electron transport</keyword>
<keyword evidence="9 10" id="KW-0472">Membrane</keyword>
<dbReference type="GO" id="GO:0020037">
    <property type="term" value="F:heme binding"/>
    <property type="evidence" value="ECO:0007669"/>
    <property type="project" value="UniProtKB-UniRule"/>
</dbReference>
<dbReference type="GO" id="GO:0016679">
    <property type="term" value="F:oxidoreductase activity, acting on diphenols and related substances as donors"/>
    <property type="evidence" value="ECO:0007669"/>
    <property type="project" value="TreeGrafter"/>
</dbReference>
<feature type="transmembrane region" description="Helical" evidence="10">
    <location>
        <begin position="151"/>
        <end position="168"/>
    </location>
</feature>
<dbReference type="GO" id="GO:0005886">
    <property type="term" value="C:plasma membrane"/>
    <property type="evidence" value="ECO:0007669"/>
    <property type="project" value="UniProtKB-SubCell"/>
</dbReference>
<keyword evidence="10" id="KW-0285">Flavoprotein</keyword>
<dbReference type="PANTHER" id="PTHR36964">
    <property type="entry name" value="PROTEIN-METHIONINE-SULFOXIDE REDUCTASE HEME-BINDING SUBUNIT MSRQ"/>
    <property type="match status" value="1"/>
</dbReference>
<keyword evidence="5 10" id="KW-0812">Transmembrane</keyword>
<evidence type="ECO:0000256" key="6">
    <source>
        <dbReference type="ARBA" id="ARBA00022982"/>
    </source>
</evidence>
<dbReference type="GO" id="GO:0009055">
    <property type="term" value="F:electron transfer activity"/>
    <property type="evidence" value="ECO:0007669"/>
    <property type="project" value="UniProtKB-UniRule"/>
</dbReference>
<comment type="cofactor">
    <cofactor evidence="10">
        <name>heme b</name>
        <dbReference type="ChEBI" id="CHEBI:60344"/>
    </cofactor>
    <text evidence="10">Binds 1 heme b (iron(II)-protoporphyrin IX) group per subunit.</text>
</comment>
<evidence type="ECO:0000256" key="4">
    <source>
        <dbReference type="ARBA" id="ARBA00022643"/>
    </source>
</evidence>
<evidence type="ECO:0000256" key="10">
    <source>
        <dbReference type="HAMAP-Rule" id="MF_01207"/>
    </source>
</evidence>
<comment type="cofactor">
    <cofactor evidence="10">
        <name>FMN</name>
        <dbReference type="ChEBI" id="CHEBI:58210"/>
    </cofactor>
    <text evidence="10">Binds 1 FMN per subunit.</text>
</comment>
<keyword evidence="10" id="KW-0479">Metal-binding</keyword>
<feature type="transmembrane region" description="Helical" evidence="10">
    <location>
        <begin position="119"/>
        <end position="139"/>
    </location>
</feature>
<dbReference type="Proteomes" id="UP000183920">
    <property type="component" value="Unassembled WGS sequence"/>
</dbReference>
<dbReference type="EMBL" id="CVRY01000002">
    <property type="protein sequence ID" value="CRL60876.1"/>
    <property type="molecule type" value="Genomic_DNA"/>
</dbReference>
<feature type="transmembrane region" description="Helical" evidence="10">
    <location>
        <begin position="174"/>
        <end position="193"/>
    </location>
</feature>
<evidence type="ECO:0000256" key="8">
    <source>
        <dbReference type="ARBA" id="ARBA00023004"/>
    </source>
</evidence>
<dbReference type="GO" id="GO:0010181">
    <property type="term" value="F:FMN binding"/>
    <property type="evidence" value="ECO:0007669"/>
    <property type="project" value="UniProtKB-UniRule"/>
</dbReference>
<evidence type="ECO:0000313" key="13">
    <source>
        <dbReference type="Proteomes" id="UP000183920"/>
    </source>
</evidence>
<keyword evidence="10" id="KW-1003">Cell membrane</keyword>
<dbReference type="InterPro" id="IPR013130">
    <property type="entry name" value="Fe3_Rdtase_TM_dom"/>
</dbReference>
<comment type="subunit">
    <text evidence="10">Heterodimer of a catalytic subunit (MsrP) and a heme-binding subunit (MsrQ).</text>
</comment>
<comment type="subcellular location">
    <subcellularLocation>
        <location evidence="10">Cell membrane</location>
        <topology evidence="10">Multi-pass membrane protein</topology>
    </subcellularLocation>
    <subcellularLocation>
        <location evidence="1">Membrane</location>
        <topology evidence="1">Multi-pass membrane protein</topology>
    </subcellularLocation>
</comment>
<keyword evidence="7 10" id="KW-1133">Transmembrane helix</keyword>
<keyword evidence="4 10" id="KW-0288">FMN</keyword>
<name>A0A0G4Q5F6_9GAMM</name>
<dbReference type="HAMAP" id="MF_01207">
    <property type="entry name" value="MsrQ"/>
    <property type="match status" value="1"/>
</dbReference>
<evidence type="ECO:0000256" key="9">
    <source>
        <dbReference type="ARBA" id="ARBA00023136"/>
    </source>
</evidence>
<keyword evidence="8 10" id="KW-0408">Iron</keyword>
<dbReference type="GO" id="GO:0030091">
    <property type="term" value="P:protein repair"/>
    <property type="evidence" value="ECO:0007669"/>
    <property type="project" value="UniProtKB-UniRule"/>
</dbReference>
<sequence>MKPVYGIEVILLKTIFHLIGLLAFTWLIYTIYTQNFSADPSKDIQHFTGITTLRLLIILALIPMAAFCLKLNTLFQVRKLLGLWCFFWANLHLASYLLLEIGWENITFFFNEVFSRTYLIIGALCWIILLLMAISSFDWLKNKFNQEWKRIHSLFYPLLLLVCIHYFLSLKSPTPEPIIYLIIIGLTYLFRFWQQKKNKLTNI</sequence>
<feature type="transmembrane region" description="Helical" evidence="10">
    <location>
        <begin position="12"/>
        <end position="32"/>
    </location>
</feature>
<proteinExistence type="inferred from homology"/>
<comment type="similarity">
    <text evidence="10">Belongs to the MsrQ family.</text>
</comment>
<evidence type="ECO:0000256" key="3">
    <source>
        <dbReference type="ARBA" id="ARBA00022617"/>
    </source>
</evidence>
<organism evidence="12 13">
    <name type="scientific">Proteus penneri</name>
    <dbReference type="NCBI Taxonomy" id="102862"/>
    <lineage>
        <taxon>Bacteria</taxon>
        <taxon>Pseudomonadati</taxon>
        <taxon>Pseudomonadota</taxon>
        <taxon>Gammaproteobacteria</taxon>
        <taxon>Enterobacterales</taxon>
        <taxon>Morganellaceae</taxon>
        <taxon>Proteus</taxon>
    </lineage>
</organism>
<keyword evidence="2 10" id="KW-0813">Transport</keyword>
<comment type="function">
    <text evidence="10">Part of the MsrPQ system that repairs oxidized periplasmic proteins containing methionine sulfoxide residues (Met-O), using respiratory chain electrons. Thus protects these proteins from oxidative-stress damage caused by reactive species of oxygen and chlorine generated by the host defense mechanisms. MsrPQ is essential for the maintenance of envelope integrity under bleach stress, rescuing a wide series of structurally unrelated periplasmic proteins from methionine oxidation. MsrQ provides electrons for reduction to the reductase catalytic subunit MsrP, using the quinone pool of the respiratory chain.</text>
</comment>
<evidence type="ECO:0000313" key="12">
    <source>
        <dbReference type="EMBL" id="CRL60876.1"/>
    </source>
</evidence>
<dbReference type="GO" id="GO:0046872">
    <property type="term" value="F:metal ion binding"/>
    <property type="evidence" value="ECO:0007669"/>
    <property type="project" value="UniProtKB-KW"/>
</dbReference>
<evidence type="ECO:0000259" key="11">
    <source>
        <dbReference type="Pfam" id="PF01794"/>
    </source>
</evidence>
<dbReference type="Pfam" id="PF01794">
    <property type="entry name" value="Ferric_reduct"/>
    <property type="match status" value="1"/>
</dbReference>
<accession>A0A0G4Q5F6</accession>
<evidence type="ECO:0000256" key="5">
    <source>
        <dbReference type="ARBA" id="ARBA00022692"/>
    </source>
</evidence>
<evidence type="ECO:0000256" key="2">
    <source>
        <dbReference type="ARBA" id="ARBA00022448"/>
    </source>
</evidence>
<evidence type="ECO:0000256" key="7">
    <source>
        <dbReference type="ARBA" id="ARBA00022989"/>
    </source>
</evidence>
<feature type="domain" description="Ferric oxidoreductase" evidence="11">
    <location>
        <begin position="70"/>
        <end position="163"/>
    </location>
</feature>
<dbReference type="RefSeq" id="WP_072063306.1">
    <property type="nucleotide sequence ID" value="NZ_CVRY01000002.1"/>
</dbReference>
<gene>
    <name evidence="12" type="primary">yedZ</name>
    <name evidence="10" type="synonym">msrQ</name>
    <name evidence="12" type="ORF">BN1804_01175</name>
</gene>
<dbReference type="PANTHER" id="PTHR36964:SF1">
    <property type="entry name" value="PROTEIN-METHIONINE-SULFOXIDE REDUCTASE HEME-BINDING SUBUNIT MSRQ"/>
    <property type="match status" value="1"/>
</dbReference>
<evidence type="ECO:0000256" key="1">
    <source>
        <dbReference type="ARBA" id="ARBA00004141"/>
    </source>
</evidence>
<protein>
    <recommendedName>
        <fullName evidence="10">Protein-methionine-sulfoxide reductase heme-binding subunit MsrQ</fullName>
    </recommendedName>
    <alternativeName>
        <fullName evidence="10">Flavocytochrome MsrQ</fullName>
    </alternativeName>
</protein>